<evidence type="ECO:0000313" key="7">
    <source>
        <dbReference type="EMBL" id="MBY8822889.1"/>
    </source>
</evidence>
<feature type="transmembrane region" description="Helical" evidence="5">
    <location>
        <begin position="166"/>
        <end position="199"/>
    </location>
</feature>
<evidence type="ECO:0000313" key="8">
    <source>
        <dbReference type="Proteomes" id="UP000706039"/>
    </source>
</evidence>
<evidence type="ECO:0000256" key="1">
    <source>
        <dbReference type="ARBA" id="ARBA00004141"/>
    </source>
</evidence>
<feature type="transmembrane region" description="Helical" evidence="5">
    <location>
        <begin position="65"/>
        <end position="87"/>
    </location>
</feature>
<name>A0ABS7PPG2_9SPHN</name>
<comment type="caution">
    <text evidence="7">The sequence shown here is derived from an EMBL/GenBank/DDBJ whole genome shotgun (WGS) entry which is preliminary data.</text>
</comment>
<keyword evidence="2 5" id="KW-0812">Transmembrane</keyword>
<evidence type="ECO:0000256" key="5">
    <source>
        <dbReference type="SAM" id="Phobius"/>
    </source>
</evidence>
<organism evidence="7 8">
    <name type="scientific">Sphingomonas colocasiae</name>
    <dbReference type="NCBI Taxonomy" id="1848973"/>
    <lineage>
        <taxon>Bacteria</taxon>
        <taxon>Pseudomonadati</taxon>
        <taxon>Pseudomonadota</taxon>
        <taxon>Alphaproteobacteria</taxon>
        <taxon>Sphingomonadales</taxon>
        <taxon>Sphingomonadaceae</taxon>
        <taxon>Sphingomonas</taxon>
    </lineage>
</organism>
<comment type="subcellular location">
    <subcellularLocation>
        <location evidence="1">Membrane</location>
        <topology evidence="1">Multi-pass membrane protein</topology>
    </subcellularLocation>
</comment>
<gene>
    <name evidence="7" type="ORF">K7G82_11335</name>
</gene>
<feature type="transmembrane region" description="Helical" evidence="5">
    <location>
        <begin position="129"/>
        <end position="146"/>
    </location>
</feature>
<evidence type="ECO:0000259" key="6">
    <source>
        <dbReference type="Pfam" id="PF04893"/>
    </source>
</evidence>
<protein>
    <submittedName>
        <fullName evidence="7">YIP1 family protein</fullName>
    </submittedName>
</protein>
<proteinExistence type="predicted"/>
<keyword evidence="8" id="KW-1185">Reference proteome</keyword>
<keyword evidence="3 5" id="KW-1133">Transmembrane helix</keyword>
<accession>A0ABS7PPG2</accession>
<dbReference type="Proteomes" id="UP000706039">
    <property type="component" value="Unassembled WGS sequence"/>
</dbReference>
<feature type="transmembrane region" description="Helical" evidence="5">
    <location>
        <begin position="107"/>
        <end position="124"/>
    </location>
</feature>
<reference evidence="7 8" key="1">
    <citation type="submission" date="2021-08" db="EMBL/GenBank/DDBJ databases">
        <authorList>
            <person name="Tuo L."/>
        </authorList>
    </citation>
    <scope>NUCLEOTIDE SEQUENCE [LARGE SCALE GENOMIC DNA]</scope>
    <source>
        <strain evidence="7 8">JCM 31229</strain>
    </source>
</reference>
<evidence type="ECO:0000256" key="4">
    <source>
        <dbReference type="ARBA" id="ARBA00023136"/>
    </source>
</evidence>
<sequence length="200" mass="20270">MSIVDRAKNILLTPKTEWPVIAAEPASTGSLMTYAAILSVIPMIGSILSGVLFTSALGFGFGINFVIVSALVSFAISLGVVFLMGIISGALAPSFDGKNTAQAGLKLIVYASTPVWVAGILNIVPGLNIIAMLAGLAYGIYLIYLGSTPLMAVPEAKTGGYTAVVVVIWIVLSFVINMILGAAIIAAIVGSAAVGAAAIG</sequence>
<feature type="domain" description="Yip1" evidence="6">
    <location>
        <begin position="9"/>
        <end position="175"/>
    </location>
</feature>
<dbReference type="InterPro" id="IPR006977">
    <property type="entry name" value="Yip1_dom"/>
</dbReference>
<evidence type="ECO:0000256" key="2">
    <source>
        <dbReference type="ARBA" id="ARBA00022692"/>
    </source>
</evidence>
<feature type="transmembrane region" description="Helical" evidence="5">
    <location>
        <begin position="31"/>
        <end position="53"/>
    </location>
</feature>
<dbReference type="EMBL" id="JAINVV010000004">
    <property type="protein sequence ID" value="MBY8822889.1"/>
    <property type="molecule type" value="Genomic_DNA"/>
</dbReference>
<keyword evidence="4 5" id="KW-0472">Membrane</keyword>
<dbReference type="Pfam" id="PF04893">
    <property type="entry name" value="Yip1"/>
    <property type="match status" value="1"/>
</dbReference>
<dbReference type="RefSeq" id="WP_222989935.1">
    <property type="nucleotide sequence ID" value="NZ_JAINVV010000004.1"/>
</dbReference>
<evidence type="ECO:0000256" key="3">
    <source>
        <dbReference type="ARBA" id="ARBA00022989"/>
    </source>
</evidence>